<keyword evidence="3" id="KW-0808">Transferase</keyword>
<feature type="transmembrane region" description="Helical" evidence="1">
    <location>
        <begin position="87"/>
        <end position="105"/>
    </location>
</feature>
<dbReference type="AlphaFoldDB" id="A0A5J6MCD0"/>
<proteinExistence type="predicted"/>
<accession>A0A5J6MCD0</accession>
<keyword evidence="1" id="KW-1133">Transmembrane helix</keyword>
<dbReference type="GO" id="GO:0016747">
    <property type="term" value="F:acyltransferase activity, transferring groups other than amino-acyl groups"/>
    <property type="evidence" value="ECO:0007669"/>
    <property type="project" value="InterPro"/>
</dbReference>
<gene>
    <name evidence="3" type="ORF">FRZ44_02100</name>
</gene>
<feature type="transmembrane region" description="Helical" evidence="1">
    <location>
        <begin position="197"/>
        <end position="214"/>
    </location>
</feature>
<feature type="transmembrane region" description="Helical" evidence="1">
    <location>
        <begin position="221"/>
        <end position="242"/>
    </location>
</feature>
<dbReference type="Pfam" id="PF01757">
    <property type="entry name" value="Acyl_transf_3"/>
    <property type="match status" value="1"/>
</dbReference>
<dbReference type="InterPro" id="IPR002656">
    <property type="entry name" value="Acyl_transf_3_dom"/>
</dbReference>
<sequence>MRGAGALSVAASHCATAMSPLPLHRLAFWQVDPTSATDILLRAAHVIFNGHAAVLLFFVLSGHVLFGSLATISRRYPIELAAYGTRRLFRIMPLLIVSTLAIAILDHLPWRATIGYMLLLQPLDVTWTLQVEMIGSLLVFVALLAWRWRPVALAALLALTLVISIGCYQNYLLRALPAFVLGCAIGSMKSHRRPTSGLFWAGLVILLLADLAFSKGAASQLVAIIGATFAIANASAPGGHFLEGRFIQWAGRLSYSIYLLHPLGRALASRIFDALGIDLHSLPTVAGFLLLVFLSFAMTLPLAQLAYRYIERPGIAAGRRIAHRLLQRSTPIPAASIAIPSASADRRSG</sequence>
<keyword evidence="4" id="KW-1185">Reference proteome</keyword>
<dbReference type="Proteomes" id="UP000326202">
    <property type="component" value="Chromosome"/>
</dbReference>
<dbReference type="KEGG" id="htq:FRZ44_02100"/>
<name>A0A5J6MCD0_9PROT</name>
<evidence type="ECO:0000256" key="1">
    <source>
        <dbReference type="SAM" id="Phobius"/>
    </source>
</evidence>
<dbReference type="PANTHER" id="PTHR23028:SF134">
    <property type="entry name" value="PUTATIVE (AFU_ORTHOLOGUE AFUA_4G08520)-RELATED"/>
    <property type="match status" value="1"/>
</dbReference>
<keyword evidence="3" id="KW-0012">Acyltransferase</keyword>
<dbReference type="EMBL" id="CP042906">
    <property type="protein sequence ID" value="QEX14934.1"/>
    <property type="molecule type" value="Genomic_DNA"/>
</dbReference>
<feature type="transmembrane region" description="Helical" evidence="1">
    <location>
        <begin position="41"/>
        <end position="66"/>
    </location>
</feature>
<feature type="transmembrane region" description="Helical" evidence="1">
    <location>
        <begin position="125"/>
        <end position="146"/>
    </location>
</feature>
<feature type="transmembrane region" description="Helical" evidence="1">
    <location>
        <begin position="153"/>
        <end position="171"/>
    </location>
</feature>
<reference evidence="3 4" key="1">
    <citation type="submission" date="2019-08" db="EMBL/GenBank/DDBJ databases">
        <title>Hyperibacter terrae gen. nov., sp. nov. and Hyperibacter viscosus sp. nov., two new members in the family Rhodospirillaceae isolated from the rhizosphere of Hypericum perforatum.</title>
        <authorList>
            <person name="Noviana Z."/>
        </authorList>
    </citation>
    <scope>NUCLEOTIDE SEQUENCE [LARGE SCALE GENOMIC DNA]</scope>
    <source>
        <strain evidence="3 4">R5913</strain>
    </source>
</reference>
<feature type="transmembrane region" description="Helical" evidence="1">
    <location>
        <begin position="285"/>
        <end position="310"/>
    </location>
</feature>
<evidence type="ECO:0000313" key="4">
    <source>
        <dbReference type="Proteomes" id="UP000326202"/>
    </source>
</evidence>
<keyword evidence="1" id="KW-0812">Transmembrane</keyword>
<feature type="domain" description="Acyltransferase 3" evidence="2">
    <location>
        <begin position="1"/>
        <end position="302"/>
    </location>
</feature>
<dbReference type="PANTHER" id="PTHR23028">
    <property type="entry name" value="ACETYLTRANSFERASE"/>
    <property type="match status" value="1"/>
</dbReference>
<organism evidence="3 4">
    <name type="scientific">Hypericibacter terrae</name>
    <dbReference type="NCBI Taxonomy" id="2602015"/>
    <lineage>
        <taxon>Bacteria</taxon>
        <taxon>Pseudomonadati</taxon>
        <taxon>Pseudomonadota</taxon>
        <taxon>Alphaproteobacteria</taxon>
        <taxon>Rhodospirillales</taxon>
        <taxon>Dongiaceae</taxon>
        <taxon>Hypericibacter</taxon>
    </lineage>
</organism>
<dbReference type="InterPro" id="IPR050879">
    <property type="entry name" value="Acyltransferase_3"/>
</dbReference>
<evidence type="ECO:0000313" key="3">
    <source>
        <dbReference type="EMBL" id="QEX14934.1"/>
    </source>
</evidence>
<evidence type="ECO:0000259" key="2">
    <source>
        <dbReference type="Pfam" id="PF01757"/>
    </source>
</evidence>
<keyword evidence="1" id="KW-0472">Membrane</keyword>
<protein>
    <submittedName>
        <fullName evidence="3">Acyltransferase</fullName>
    </submittedName>
</protein>